<keyword evidence="2" id="KW-1185">Reference proteome</keyword>
<dbReference type="RefSeq" id="XP_062771028.1">
    <property type="nucleotide sequence ID" value="XM_062905333.1"/>
</dbReference>
<dbReference type="Proteomes" id="UP001326199">
    <property type="component" value="Unassembled WGS sequence"/>
</dbReference>
<evidence type="ECO:0000313" key="2">
    <source>
        <dbReference type="Proteomes" id="UP001326199"/>
    </source>
</evidence>
<dbReference type="EMBL" id="JAFFHB010000001">
    <property type="protein sequence ID" value="KAK4673706.1"/>
    <property type="molecule type" value="Genomic_DNA"/>
</dbReference>
<dbReference type="GeneID" id="87925275"/>
<evidence type="ECO:0000313" key="1">
    <source>
        <dbReference type="EMBL" id="KAK4673706.1"/>
    </source>
</evidence>
<organism evidence="1 2">
    <name type="scientific">Podospora pseudopauciseta</name>
    <dbReference type="NCBI Taxonomy" id="2093780"/>
    <lineage>
        <taxon>Eukaryota</taxon>
        <taxon>Fungi</taxon>
        <taxon>Dikarya</taxon>
        <taxon>Ascomycota</taxon>
        <taxon>Pezizomycotina</taxon>
        <taxon>Sordariomycetes</taxon>
        <taxon>Sordariomycetidae</taxon>
        <taxon>Sordariales</taxon>
        <taxon>Podosporaceae</taxon>
        <taxon>Podospora</taxon>
    </lineage>
</organism>
<proteinExistence type="predicted"/>
<reference evidence="1 2" key="1">
    <citation type="journal article" date="2023" name="bioRxiv">
        <title>High-quality genome assemblies of four members of thePodospora anserinaspecies complex.</title>
        <authorList>
            <person name="Ament-Velasquez S.L."/>
            <person name="Vogan A.A."/>
            <person name="Wallerman O."/>
            <person name="Hartmann F."/>
            <person name="Gautier V."/>
            <person name="Silar P."/>
            <person name="Giraud T."/>
            <person name="Johannesson H."/>
        </authorList>
    </citation>
    <scope>NUCLEOTIDE SEQUENCE [LARGE SCALE GENOMIC DNA]</scope>
    <source>
        <strain evidence="1 2">CBS 411.78</strain>
    </source>
</reference>
<comment type="caution">
    <text evidence="1">The sequence shown here is derived from an EMBL/GenBank/DDBJ whole genome shotgun (WGS) entry which is preliminary data.</text>
</comment>
<protein>
    <submittedName>
        <fullName evidence="1">Uncharacterized protein</fullName>
    </submittedName>
</protein>
<gene>
    <name evidence="1" type="ORF">QC763_0016770</name>
</gene>
<name>A0ABR0I0P9_9PEZI</name>
<sequence length="129" mass="14834">MDLEEDIAIQGTILRSLLEQPRTSEINKQIGEAKAELIKLKERRARGTSSEVLQNPVPKEVLDMHIFKLMLIIAPSIFLPRQRLILKNVEPAKLEPWRRASTPPASLWISKAFFRKLSLECFFIHMGSK</sequence>
<accession>A0ABR0I0P9</accession>